<evidence type="ECO:0000256" key="6">
    <source>
        <dbReference type="SAM" id="Phobius"/>
    </source>
</evidence>
<feature type="transmembrane region" description="Helical" evidence="6">
    <location>
        <begin position="303"/>
        <end position="323"/>
    </location>
</feature>
<keyword evidence="8" id="KW-1185">Reference proteome</keyword>
<organism evidence="7 8">
    <name type="scientific">Folsomia candida</name>
    <name type="common">Springtail</name>
    <dbReference type="NCBI Taxonomy" id="158441"/>
    <lineage>
        <taxon>Eukaryota</taxon>
        <taxon>Metazoa</taxon>
        <taxon>Ecdysozoa</taxon>
        <taxon>Arthropoda</taxon>
        <taxon>Hexapoda</taxon>
        <taxon>Collembola</taxon>
        <taxon>Entomobryomorpha</taxon>
        <taxon>Isotomoidea</taxon>
        <taxon>Isotomidae</taxon>
        <taxon>Proisotominae</taxon>
        <taxon>Folsomia</taxon>
    </lineage>
</organism>
<dbReference type="AlphaFoldDB" id="A0A226EBU2"/>
<accession>A0A226EBU2</accession>
<evidence type="ECO:0000256" key="3">
    <source>
        <dbReference type="ARBA" id="ARBA00022692"/>
    </source>
</evidence>
<dbReference type="GO" id="GO:0005886">
    <property type="term" value="C:plasma membrane"/>
    <property type="evidence" value="ECO:0007669"/>
    <property type="project" value="UniProtKB-SubCell"/>
</dbReference>
<keyword evidence="5 6" id="KW-0472">Membrane</keyword>
<evidence type="ECO:0000256" key="2">
    <source>
        <dbReference type="ARBA" id="ARBA00022475"/>
    </source>
</evidence>
<proteinExistence type="predicted"/>
<keyword evidence="3 6" id="KW-0812">Transmembrane</keyword>
<evidence type="ECO:0008006" key="9">
    <source>
        <dbReference type="Google" id="ProtNLM"/>
    </source>
</evidence>
<evidence type="ECO:0000313" key="8">
    <source>
        <dbReference type="Proteomes" id="UP000198287"/>
    </source>
</evidence>
<evidence type="ECO:0000256" key="4">
    <source>
        <dbReference type="ARBA" id="ARBA00022989"/>
    </source>
</evidence>
<evidence type="ECO:0000313" key="7">
    <source>
        <dbReference type="EMBL" id="OXA54487.1"/>
    </source>
</evidence>
<evidence type="ECO:0000256" key="1">
    <source>
        <dbReference type="ARBA" id="ARBA00004651"/>
    </source>
</evidence>
<keyword evidence="2" id="KW-1003">Cell membrane</keyword>
<feature type="transmembrane region" description="Helical" evidence="6">
    <location>
        <begin position="385"/>
        <end position="405"/>
    </location>
</feature>
<feature type="transmembrane region" description="Helical" evidence="6">
    <location>
        <begin position="272"/>
        <end position="291"/>
    </location>
</feature>
<sequence>MQKNLHLQNNPVKSPSHPQKSLITFCANLPFRILQLSGFFPTSIKSSSNSISPLPTPFYLSLPAIWLITLICITLFPLFLVSLTYTQERDEIPEFVMQGRNTFLMINVFYGVASIFCPILSRLILFLSRKKFATFWQSFCLLVEKFQTDNFDRSIQIKWSRNCWTKFVLHGTLHWINSILQSILYMKQGVLSKFDDGDILKFWNVWIFSLNSVLSCFALHGLIYFVASYELIVTLLLQSLSNLRNDKALRVQELVEVYIALDRNVTEFLDLFAKYLNINIMYLFIYLLYVAYSSYSLIRIKEYVLFGLSVTQMVIGVASLYWLTSCASGVERGSRQFCKRVKFESFEISKKSRAVGGAGLVMENVERLPALDPIKLDNTLLTLDLRLLISILAAIATYMVVIVQFQAMDSS</sequence>
<dbReference type="Proteomes" id="UP000198287">
    <property type="component" value="Unassembled WGS sequence"/>
</dbReference>
<keyword evidence="4 6" id="KW-1133">Transmembrane helix</keyword>
<gene>
    <name evidence="7" type="ORF">Fcan01_10783</name>
</gene>
<comment type="caution">
    <text evidence="7">The sequence shown here is derived from an EMBL/GenBank/DDBJ whole genome shotgun (WGS) entry which is preliminary data.</text>
</comment>
<dbReference type="Pfam" id="PF08395">
    <property type="entry name" value="7tm_7"/>
    <property type="match status" value="1"/>
</dbReference>
<dbReference type="EMBL" id="LNIX01000005">
    <property type="protein sequence ID" value="OXA54487.1"/>
    <property type="molecule type" value="Genomic_DNA"/>
</dbReference>
<feature type="transmembrane region" description="Helical" evidence="6">
    <location>
        <begin position="205"/>
        <end position="227"/>
    </location>
</feature>
<reference evidence="7 8" key="1">
    <citation type="submission" date="2015-12" db="EMBL/GenBank/DDBJ databases">
        <title>The genome of Folsomia candida.</title>
        <authorList>
            <person name="Faddeeva A."/>
            <person name="Derks M.F."/>
            <person name="Anvar Y."/>
            <person name="Smit S."/>
            <person name="Van Straalen N."/>
            <person name="Roelofs D."/>
        </authorList>
    </citation>
    <scope>NUCLEOTIDE SEQUENCE [LARGE SCALE GENOMIC DNA]</scope>
    <source>
        <strain evidence="7 8">VU population</strain>
        <tissue evidence="7">Whole body</tissue>
    </source>
</reference>
<dbReference type="OrthoDB" id="6604268at2759"/>
<dbReference type="InterPro" id="IPR013604">
    <property type="entry name" value="7TM_chemorcpt"/>
</dbReference>
<protein>
    <recommendedName>
        <fullName evidence="9">Gustatory receptor</fullName>
    </recommendedName>
</protein>
<evidence type="ECO:0000256" key="5">
    <source>
        <dbReference type="ARBA" id="ARBA00023136"/>
    </source>
</evidence>
<comment type="subcellular location">
    <subcellularLocation>
        <location evidence="1">Cell membrane</location>
        <topology evidence="1">Multi-pass membrane protein</topology>
    </subcellularLocation>
</comment>
<name>A0A226EBU2_FOLCA</name>
<feature type="transmembrane region" description="Helical" evidence="6">
    <location>
        <begin position="60"/>
        <end position="83"/>
    </location>
</feature>
<feature type="transmembrane region" description="Helical" evidence="6">
    <location>
        <begin position="104"/>
        <end position="127"/>
    </location>
</feature>
<dbReference type="GO" id="GO:0050909">
    <property type="term" value="P:sensory perception of taste"/>
    <property type="evidence" value="ECO:0007669"/>
    <property type="project" value="InterPro"/>
</dbReference>